<protein>
    <recommendedName>
        <fullName evidence="1">RdRp catalytic domain-containing protein</fullName>
    </recommendedName>
</protein>
<proteinExistence type="predicted"/>
<comment type="caution">
    <text evidence="2">The sequence shown here is derived from an EMBL/GenBank/DDBJ whole genome shotgun (WGS) entry which is preliminary data.</text>
</comment>
<dbReference type="GO" id="GO:0004482">
    <property type="term" value="F:mRNA 5'-cap (guanine-N7-)-methyltransferase activity"/>
    <property type="evidence" value="ECO:0007669"/>
    <property type="project" value="InterPro"/>
</dbReference>
<dbReference type="Proteomes" id="UP001160148">
    <property type="component" value="Unassembled WGS sequence"/>
</dbReference>
<dbReference type="EMBL" id="CARXXK010000002">
    <property type="protein sequence ID" value="CAI6355990.1"/>
    <property type="molecule type" value="Genomic_DNA"/>
</dbReference>
<dbReference type="PROSITE" id="PS50526">
    <property type="entry name" value="RDRP_SSRNA_NEG_NONSEG"/>
    <property type="match status" value="1"/>
</dbReference>
<feature type="domain" description="RdRp catalytic" evidence="1">
    <location>
        <begin position="30"/>
        <end position="79"/>
    </location>
</feature>
<name>A0AAV0WJJ8_9HEMI</name>
<evidence type="ECO:0000313" key="3">
    <source>
        <dbReference type="Proteomes" id="UP001160148"/>
    </source>
</evidence>
<dbReference type="GO" id="GO:0005524">
    <property type="term" value="F:ATP binding"/>
    <property type="evidence" value="ECO:0007669"/>
    <property type="project" value="InterPro"/>
</dbReference>
<sequence>MIMEAISLNNRMFQNTKGQSFSQFSKDKYCSIVVNMDFNKWNSFMRREETDGIFSDFGNLFGFNRVFTRTQGMFKLPTL</sequence>
<dbReference type="Pfam" id="PF00946">
    <property type="entry name" value="Mononeg_RNA_pol"/>
    <property type="match status" value="1"/>
</dbReference>
<organism evidence="2 3">
    <name type="scientific">Macrosiphum euphorbiae</name>
    <name type="common">potato aphid</name>
    <dbReference type="NCBI Taxonomy" id="13131"/>
    <lineage>
        <taxon>Eukaryota</taxon>
        <taxon>Metazoa</taxon>
        <taxon>Ecdysozoa</taxon>
        <taxon>Arthropoda</taxon>
        <taxon>Hexapoda</taxon>
        <taxon>Insecta</taxon>
        <taxon>Pterygota</taxon>
        <taxon>Neoptera</taxon>
        <taxon>Paraneoptera</taxon>
        <taxon>Hemiptera</taxon>
        <taxon>Sternorrhyncha</taxon>
        <taxon>Aphidomorpha</taxon>
        <taxon>Aphidoidea</taxon>
        <taxon>Aphididae</taxon>
        <taxon>Macrosiphini</taxon>
        <taxon>Macrosiphum</taxon>
    </lineage>
</organism>
<keyword evidence="3" id="KW-1185">Reference proteome</keyword>
<dbReference type="AlphaFoldDB" id="A0AAV0WJJ8"/>
<dbReference type="InterPro" id="IPR014023">
    <property type="entry name" value="Mononeg_RNA_pol_cat"/>
</dbReference>
<accession>A0AAV0WJJ8</accession>
<dbReference type="GO" id="GO:0003968">
    <property type="term" value="F:RNA-directed RNA polymerase activity"/>
    <property type="evidence" value="ECO:0007669"/>
    <property type="project" value="InterPro"/>
</dbReference>
<reference evidence="2 3" key="1">
    <citation type="submission" date="2023-01" db="EMBL/GenBank/DDBJ databases">
        <authorList>
            <person name="Whitehead M."/>
        </authorList>
    </citation>
    <scope>NUCLEOTIDE SEQUENCE [LARGE SCALE GENOMIC DNA]</scope>
</reference>
<evidence type="ECO:0000313" key="2">
    <source>
        <dbReference type="EMBL" id="CAI6355990.1"/>
    </source>
</evidence>
<gene>
    <name evidence="2" type="ORF">MEUPH1_LOCUS11780</name>
</gene>
<evidence type="ECO:0000259" key="1">
    <source>
        <dbReference type="PROSITE" id="PS50526"/>
    </source>
</evidence>